<proteinExistence type="predicted"/>
<protein>
    <submittedName>
        <fullName evidence="1">Uncharacterized protein</fullName>
    </submittedName>
</protein>
<name>A0AAN9Y5X8_9HEMI</name>
<keyword evidence="2" id="KW-1185">Reference proteome</keyword>
<evidence type="ECO:0000313" key="1">
    <source>
        <dbReference type="EMBL" id="KAK7597952.1"/>
    </source>
</evidence>
<gene>
    <name evidence="1" type="ORF">V9T40_014908</name>
</gene>
<dbReference type="AlphaFoldDB" id="A0AAN9Y5X8"/>
<reference evidence="1 2" key="1">
    <citation type="submission" date="2024-03" db="EMBL/GenBank/DDBJ databases">
        <title>Adaptation during the transition from Ophiocordyceps entomopathogen to insect associate is accompanied by gene loss and intensified selection.</title>
        <authorList>
            <person name="Ward C.M."/>
            <person name="Onetto C.A."/>
            <person name="Borneman A.R."/>
        </authorList>
    </citation>
    <scope>NUCLEOTIDE SEQUENCE [LARGE SCALE GENOMIC DNA]</scope>
    <source>
        <strain evidence="1">AWRI1</strain>
        <tissue evidence="1">Single Adult Female</tissue>
    </source>
</reference>
<organism evidence="1 2">
    <name type="scientific">Parthenolecanium corni</name>
    <dbReference type="NCBI Taxonomy" id="536013"/>
    <lineage>
        <taxon>Eukaryota</taxon>
        <taxon>Metazoa</taxon>
        <taxon>Ecdysozoa</taxon>
        <taxon>Arthropoda</taxon>
        <taxon>Hexapoda</taxon>
        <taxon>Insecta</taxon>
        <taxon>Pterygota</taxon>
        <taxon>Neoptera</taxon>
        <taxon>Paraneoptera</taxon>
        <taxon>Hemiptera</taxon>
        <taxon>Sternorrhyncha</taxon>
        <taxon>Coccoidea</taxon>
        <taxon>Coccidae</taxon>
        <taxon>Parthenolecanium</taxon>
    </lineage>
</organism>
<sequence>MISFFTCAQSATCNSLEVVLPAGGLDIPLVNRNNNCDAARALHTDVRPSHKKLVDRETAKDVTMSPINMRTVVFKIMLFAYKIRRALRQ</sequence>
<dbReference type="Proteomes" id="UP001367676">
    <property type="component" value="Unassembled WGS sequence"/>
</dbReference>
<accession>A0AAN9Y5X8</accession>
<dbReference type="EMBL" id="JBBCAQ010000016">
    <property type="protein sequence ID" value="KAK7597952.1"/>
    <property type="molecule type" value="Genomic_DNA"/>
</dbReference>
<evidence type="ECO:0000313" key="2">
    <source>
        <dbReference type="Proteomes" id="UP001367676"/>
    </source>
</evidence>
<comment type="caution">
    <text evidence="1">The sequence shown here is derived from an EMBL/GenBank/DDBJ whole genome shotgun (WGS) entry which is preliminary data.</text>
</comment>